<feature type="signal peptide" evidence="1">
    <location>
        <begin position="1"/>
        <end position="22"/>
    </location>
</feature>
<dbReference type="RefSeq" id="WP_016447645.1">
    <property type="nucleotide sequence ID" value="NZ_CP065748.1"/>
</dbReference>
<reference evidence="2 3" key="1">
    <citation type="submission" date="2020-12" db="EMBL/GenBank/DDBJ databases">
        <title>FDA dAtabase for Regulatory Grade micrObial Sequences (FDA-ARGOS): Supporting development and validation of Infectious Disease Dx tests.</title>
        <authorList>
            <person name="Sproer C."/>
            <person name="Gronow S."/>
            <person name="Severitt S."/>
            <person name="Schroder I."/>
            <person name="Tallon L."/>
            <person name="Sadzewicz L."/>
            <person name="Zhao X."/>
            <person name="Boylan J."/>
            <person name="Ott S."/>
            <person name="Bowen H."/>
            <person name="Vavikolanu K."/>
            <person name="Mehta A."/>
            <person name="Aluvathingal J."/>
            <person name="Nadendla S."/>
            <person name="Lowell S."/>
            <person name="Myers T."/>
            <person name="Yan Y."/>
            <person name="Sichtig H."/>
        </authorList>
    </citation>
    <scope>NUCLEOTIDE SEQUENCE [LARGE SCALE GENOMIC DNA]</scope>
    <source>
        <strain evidence="2 3">FDAARGOS_890</strain>
    </source>
</reference>
<sequence>MQFKTNTAAALCTLLASFFLTACGGGGNDSNEPLPLTAAHCFDDTRYQLGKKIQQEYLEGNLKYPLLRTVETTTRNTNFGGHKNLIEYTATISIAEEPSIQLRRTLVYLTPEAPFVYWTYGSITEILGDFPAKYSTVYSEPVINRRAMLKQGESLSYRIRGEQTSDQYTEKHPVDETYTQTYLGDETVMIGDRKVNACKFDIVTGNRSSREFIYRSLPVLRSSIDEKSIYEKTVKLTLDGKDY</sequence>
<evidence type="ECO:0000256" key="1">
    <source>
        <dbReference type="SAM" id="SignalP"/>
    </source>
</evidence>
<protein>
    <recommendedName>
        <fullName evidence="4">Lipoprotein</fullName>
    </recommendedName>
</protein>
<dbReference type="KEGG" id="dla:I6G47_30480"/>
<evidence type="ECO:0000313" key="2">
    <source>
        <dbReference type="EMBL" id="QPS81236.1"/>
    </source>
</evidence>
<evidence type="ECO:0008006" key="4">
    <source>
        <dbReference type="Google" id="ProtNLM"/>
    </source>
</evidence>
<dbReference type="AlphaFoldDB" id="A0A7T2YTD2"/>
<dbReference type="Proteomes" id="UP000595064">
    <property type="component" value="Chromosome"/>
</dbReference>
<organism evidence="2 3">
    <name type="scientific">Delftia lacustris</name>
    <dbReference type="NCBI Taxonomy" id="558537"/>
    <lineage>
        <taxon>Bacteria</taxon>
        <taxon>Pseudomonadati</taxon>
        <taxon>Pseudomonadota</taxon>
        <taxon>Betaproteobacteria</taxon>
        <taxon>Burkholderiales</taxon>
        <taxon>Comamonadaceae</taxon>
        <taxon>Delftia</taxon>
    </lineage>
</organism>
<keyword evidence="1" id="KW-0732">Signal</keyword>
<proteinExistence type="predicted"/>
<gene>
    <name evidence="2" type="ORF">I6G47_30480</name>
</gene>
<keyword evidence="3" id="KW-1185">Reference proteome</keyword>
<accession>A0A7T2YTD2</accession>
<dbReference type="EMBL" id="CP065748">
    <property type="protein sequence ID" value="QPS81236.1"/>
    <property type="molecule type" value="Genomic_DNA"/>
</dbReference>
<feature type="chain" id="PRO_5032809664" description="Lipoprotein" evidence="1">
    <location>
        <begin position="23"/>
        <end position="243"/>
    </location>
</feature>
<dbReference type="PROSITE" id="PS51257">
    <property type="entry name" value="PROKAR_LIPOPROTEIN"/>
    <property type="match status" value="1"/>
</dbReference>
<name>A0A7T2YTD2_9BURK</name>
<evidence type="ECO:0000313" key="3">
    <source>
        <dbReference type="Proteomes" id="UP000595064"/>
    </source>
</evidence>